<sequence>MSLSTSQSFLNLFIFCVFLATTRADQPETGESNVQVVNFDVKPGGHTQSFDQTVGDFNCKFTYACQGGTKEEWVFAISHDDDESHWSCSVERPGGTSYLFFEHFKLEISGANIHGVEAYGKEDTPLEPNEFKINKKKNLVKEKADKFKSQLAHLKAFAHRGKQEL</sequence>
<dbReference type="InterPro" id="IPR018887">
    <property type="entry name" value="MYDGF"/>
</dbReference>
<comment type="caution">
    <text evidence="1">The sequence shown here is derived from an EMBL/GenBank/DDBJ whole genome shotgun (WGS) entry which is preliminary data.</text>
</comment>
<organism evidence="1 2">
    <name type="scientific">Owenia fusiformis</name>
    <name type="common">Polychaete worm</name>
    <dbReference type="NCBI Taxonomy" id="6347"/>
    <lineage>
        <taxon>Eukaryota</taxon>
        <taxon>Metazoa</taxon>
        <taxon>Spiralia</taxon>
        <taxon>Lophotrochozoa</taxon>
        <taxon>Annelida</taxon>
        <taxon>Polychaeta</taxon>
        <taxon>Sedentaria</taxon>
        <taxon>Canalipalpata</taxon>
        <taxon>Sabellida</taxon>
        <taxon>Oweniida</taxon>
        <taxon>Oweniidae</taxon>
        <taxon>Owenia</taxon>
    </lineage>
</organism>
<accession>A0A8J1TY43</accession>
<dbReference type="GO" id="GO:0001938">
    <property type="term" value="P:positive regulation of endothelial cell proliferation"/>
    <property type="evidence" value="ECO:0007669"/>
    <property type="project" value="TreeGrafter"/>
</dbReference>
<dbReference type="Pfam" id="PF10572">
    <property type="entry name" value="UPF0556"/>
    <property type="match status" value="1"/>
</dbReference>
<reference evidence="1" key="1">
    <citation type="submission" date="2022-03" db="EMBL/GenBank/DDBJ databases">
        <authorList>
            <person name="Martin C."/>
        </authorList>
    </citation>
    <scope>NUCLEOTIDE SEQUENCE</scope>
</reference>
<dbReference type="PANTHER" id="PTHR31230:SF1">
    <property type="entry name" value="MYELOID-DERIVED GROWTH FACTOR"/>
    <property type="match status" value="1"/>
</dbReference>
<evidence type="ECO:0000313" key="2">
    <source>
        <dbReference type="Proteomes" id="UP000749559"/>
    </source>
</evidence>
<dbReference type="AlphaFoldDB" id="A0A8J1TY43"/>
<dbReference type="EMBL" id="CAIIXF020000010">
    <property type="protein sequence ID" value="CAH1797105.1"/>
    <property type="molecule type" value="Genomic_DNA"/>
</dbReference>
<proteinExistence type="predicted"/>
<evidence type="ECO:0000313" key="1">
    <source>
        <dbReference type="EMBL" id="CAH1797105.1"/>
    </source>
</evidence>
<name>A0A8J1TY43_OWEFU</name>
<dbReference type="PANTHER" id="PTHR31230">
    <property type="entry name" value="MYELOID-DERIVED GROWTH FACTOR MYDGF"/>
    <property type="match status" value="1"/>
</dbReference>
<protein>
    <submittedName>
        <fullName evidence="1">Uncharacterized protein</fullName>
    </submittedName>
</protein>
<dbReference type="Proteomes" id="UP000749559">
    <property type="component" value="Unassembled WGS sequence"/>
</dbReference>
<gene>
    <name evidence="1" type="ORF">OFUS_LOCUS21442</name>
</gene>
<dbReference type="GO" id="GO:0005615">
    <property type="term" value="C:extracellular space"/>
    <property type="evidence" value="ECO:0007669"/>
    <property type="project" value="TreeGrafter"/>
</dbReference>
<keyword evidence="2" id="KW-1185">Reference proteome</keyword>
<dbReference type="OrthoDB" id="10061830at2759"/>